<proteinExistence type="predicted"/>
<evidence type="ECO:0000259" key="4">
    <source>
        <dbReference type="SMART" id="SM00797"/>
    </source>
</evidence>
<gene>
    <name evidence="5" type="ORF">HER39_11580</name>
</gene>
<feature type="domain" description="Carboxyltransferase" evidence="4">
    <location>
        <begin position="25"/>
        <end position="195"/>
    </location>
</feature>
<evidence type="ECO:0000313" key="6">
    <source>
        <dbReference type="Proteomes" id="UP000523795"/>
    </source>
</evidence>
<dbReference type="InterPro" id="IPR052708">
    <property type="entry name" value="PxpC"/>
</dbReference>
<comment type="caution">
    <text evidence="5">The sequence shown here is derived from an EMBL/GenBank/DDBJ whole genome shotgun (WGS) entry which is preliminary data.</text>
</comment>
<dbReference type="Pfam" id="PF02626">
    <property type="entry name" value="CT_A_B"/>
    <property type="match status" value="1"/>
</dbReference>
<dbReference type="PANTHER" id="PTHR43309:SF3">
    <property type="entry name" value="5-OXOPROLINASE SUBUNIT C"/>
    <property type="match status" value="1"/>
</dbReference>
<evidence type="ECO:0000313" key="5">
    <source>
        <dbReference type="EMBL" id="NKX51192.1"/>
    </source>
</evidence>
<dbReference type="InterPro" id="IPR003778">
    <property type="entry name" value="CT_A_B"/>
</dbReference>
<keyword evidence="1" id="KW-0547">Nucleotide-binding</keyword>
<keyword evidence="2" id="KW-0378">Hydrolase</keyword>
<dbReference type="Proteomes" id="UP000523795">
    <property type="component" value="Unassembled WGS sequence"/>
</dbReference>
<keyword evidence="3" id="KW-0067">ATP-binding</keyword>
<organism evidence="5 6">
    <name type="scientific">Arthrobacter deserti</name>
    <dbReference type="NCBI Taxonomy" id="1742687"/>
    <lineage>
        <taxon>Bacteria</taxon>
        <taxon>Bacillati</taxon>
        <taxon>Actinomycetota</taxon>
        <taxon>Actinomycetes</taxon>
        <taxon>Micrococcales</taxon>
        <taxon>Micrococcaceae</taxon>
        <taxon>Arthrobacter</taxon>
    </lineage>
</organism>
<evidence type="ECO:0000256" key="3">
    <source>
        <dbReference type="ARBA" id="ARBA00022840"/>
    </source>
</evidence>
<dbReference type="EMBL" id="JAAZSR010000187">
    <property type="protein sequence ID" value="NKX51192.1"/>
    <property type="molecule type" value="Genomic_DNA"/>
</dbReference>
<name>A0ABX1JPE3_9MICC</name>
<keyword evidence="6" id="KW-1185">Reference proteome</keyword>
<evidence type="ECO:0000256" key="1">
    <source>
        <dbReference type="ARBA" id="ARBA00022741"/>
    </source>
</evidence>
<feature type="non-terminal residue" evidence="5">
    <location>
        <position position="195"/>
    </location>
</feature>
<dbReference type="SMART" id="SM00797">
    <property type="entry name" value="AHS2"/>
    <property type="match status" value="1"/>
</dbReference>
<sequence>MSIEAVQPGIQTTVQDWPGRIGMLSRGYFPAGPMDDFAFRLGNAAVGNSPDAAGLEITLGKAKFRFHQAATVAVTGADGDVTVDGAEGPRWAPVDVPAGAELKIGLAVSGFRFYLAVRGGIDVPRDLGSRATYTMGSFGGVDGRALVKGDVLAIGGSDTSPAVDLPQDRIPEYRHDWELEVVPGPFATPEFVTEA</sequence>
<accession>A0ABX1JPE3</accession>
<protein>
    <submittedName>
        <fullName evidence="5">Urea carboxylase</fullName>
    </submittedName>
</protein>
<reference evidence="5 6" key="1">
    <citation type="submission" date="2020-04" db="EMBL/GenBank/DDBJ databases">
        <authorList>
            <person name="Liu S."/>
        </authorList>
    </citation>
    <scope>NUCLEOTIDE SEQUENCE [LARGE SCALE GENOMIC DNA]</scope>
    <source>
        <strain evidence="5 6">CGMCC 1.15091</strain>
    </source>
</reference>
<dbReference type="PANTHER" id="PTHR43309">
    <property type="entry name" value="5-OXOPROLINASE SUBUNIT C"/>
    <property type="match status" value="1"/>
</dbReference>
<evidence type="ECO:0000256" key="2">
    <source>
        <dbReference type="ARBA" id="ARBA00022801"/>
    </source>
</evidence>